<comment type="similarity">
    <text evidence="1">Belongs to the LovG family.</text>
</comment>
<dbReference type="Proteomes" id="UP000030641">
    <property type="component" value="Unassembled WGS sequence"/>
</dbReference>
<proteinExistence type="inferred from homology"/>
<dbReference type="Gene3D" id="3.40.50.1820">
    <property type="entry name" value="alpha/beta hydrolase"/>
    <property type="match status" value="1"/>
</dbReference>
<dbReference type="GO" id="GO:0016787">
    <property type="term" value="F:hydrolase activity"/>
    <property type="evidence" value="ECO:0007669"/>
    <property type="project" value="UniProtKB-KW"/>
</dbReference>
<feature type="domain" description="Serine hydrolase" evidence="3">
    <location>
        <begin position="16"/>
        <end position="227"/>
    </location>
</feature>
<protein>
    <recommendedName>
        <fullName evidence="3">Serine hydrolase domain-containing protein</fullName>
    </recommendedName>
</protein>
<dbReference type="GO" id="GO:0005737">
    <property type="term" value="C:cytoplasm"/>
    <property type="evidence" value="ECO:0007669"/>
    <property type="project" value="TreeGrafter"/>
</dbReference>
<dbReference type="EMBL" id="KL584773">
    <property type="protein sequence ID" value="KEQ92104.1"/>
    <property type="molecule type" value="Genomic_DNA"/>
</dbReference>
<dbReference type="OMA" id="MDARNQE"/>
<dbReference type="Pfam" id="PF03959">
    <property type="entry name" value="FSH1"/>
    <property type="match status" value="1"/>
</dbReference>
<dbReference type="AlphaFoldDB" id="A0A074Y833"/>
<gene>
    <name evidence="4" type="ORF">AUEXF2481DRAFT_445004</name>
</gene>
<dbReference type="PANTHER" id="PTHR48070:SF3">
    <property type="entry name" value="ESTERASE DBAE-RELATED"/>
    <property type="match status" value="1"/>
</dbReference>
<reference evidence="4 5" key="1">
    <citation type="journal article" date="2014" name="BMC Genomics">
        <title>Genome sequencing of four Aureobasidium pullulans varieties: biotechnological potential, stress tolerance, and description of new species.</title>
        <authorList>
            <person name="Gostin Ar C."/>
            <person name="Ohm R.A."/>
            <person name="Kogej T."/>
            <person name="Sonjak S."/>
            <person name="Turk M."/>
            <person name="Zajc J."/>
            <person name="Zalar P."/>
            <person name="Grube M."/>
            <person name="Sun H."/>
            <person name="Han J."/>
            <person name="Sharma A."/>
            <person name="Chiniquy J."/>
            <person name="Ngan C.Y."/>
            <person name="Lipzen A."/>
            <person name="Barry K."/>
            <person name="Grigoriev I.V."/>
            <person name="Gunde-Cimerman N."/>
        </authorList>
    </citation>
    <scope>NUCLEOTIDE SEQUENCE [LARGE SCALE GENOMIC DNA]</scope>
    <source>
        <strain evidence="4 5">EXF-2481</strain>
    </source>
</reference>
<dbReference type="PANTHER" id="PTHR48070">
    <property type="entry name" value="ESTERASE OVCA2"/>
    <property type="match status" value="1"/>
</dbReference>
<sequence>MLSPYVPEDVDTRQLPRILCLHGGGTNAKIFQTQCRVISRRLASDFRLCFAEAPFESLPGPDVLSVYRDCGPFKAWIRPPMTAQESDSEAVMQTIIRMVEADDAQGGCGPWVGILGFSQGAKVAASLLFHQQQNPGFGEEVFGRDLNFGSLHAGRGPFLSFASSRYGHKFEPMDLLNIPTIHVHGLQDPGLVLHRNLLEQFCERSVTRLVEWAGPHRLPIKTADVEAVVREIFALKSTWEKIIRPSVRGTRVDSAFDISVIKE</sequence>
<dbReference type="GeneID" id="25367696"/>
<dbReference type="OrthoDB" id="414698at2759"/>
<keyword evidence="2" id="KW-0378">Hydrolase</keyword>
<dbReference type="InterPro" id="IPR005645">
    <property type="entry name" value="FSH-like_dom"/>
</dbReference>
<dbReference type="InterPro" id="IPR029058">
    <property type="entry name" value="AB_hydrolase_fold"/>
</dbReference>
<dbReference type="GO" id="GO:0044550">
    <property type="term" value="P:secondary metabolite biosynthetic process"/>
    <property type="evidence" value="ECO:0007669"/>
    <property type="project" value="TreeGrafter"/>
</dbReference>
<dbReference type="InterPro" id="IPR050593">
    <property type="entry name" value="LovG"/>
</dbReference>
<keyword evidence="5" id="KW-1185">Reference proteome</keyword>
<evidence type="ECO:0000256" key="2">
    <source>
        <dbReference type="ARBA" id="ARBA00022801"/>
    </source>
</evidence>
<evidence type="ECO:0000313" key="4">
    <source>
        <dbReference type="EMBL" id="KEQ92104.1"/>
    </source>
</evidence>
<dbReference type="GO" id="GO:0005634">
    <property type="term" value="C:nucleus"/>
    <property type="evidence" value="ECO:0007669"/>
    <property type="project" value="TreeGrafter"/>
</dbReference>
<dbReference type="HOGENOM" id="CLU_051938_0_0_1"/>
<evidence type="ECO:0000256" key="1">
    <source>
        <dbReference type="ARBA" id="ARBA00005863"/>
    </source>
</evidence>
<organism evidence="4 5">
    <name type="scientific">Aureobasidium subglaciale (strain EXF-2481)</name>
    <name type="common">Aureobasidium pullulans var. subglaciale</name>
    <dbReference type="NCBI Taxonomy" id="1043005"/>
    <lineage>
        <taxon>Eukaryota</taxon>
        <taxon>Fungi</taxon>
        <taxon>Dikarya</taxon>
        <taxon>Ascomycota</taxon>
        <taxon>Pezizomycotina</taxon>
        <taxon>Dothideomycetes</taxon>
        <taxon>Dothideomycetidae</taxon>
        <taxon>Dothideales</taxon>
        <taxon>Saccotheciaceae</taxon>
        <taxon>Aureobasidium</taxon>
    </lineage>
</organism>
<dbReference type="InParanoid" id="A0A074Y833"/>
<dbReference type="RefSeq" id="XP_013340600.1">
    <property type="nucleotide sequence ID" value="XM_013485146.1"/>
</dbReference>
<name>A0A074Y833_AURSE</name>
<accession>A0A074Y833</accession>
<evidence type="ECO:0000313" key="5">
    <source>
        <dbReference type="Proteomes" id="UP000030641"/>
    </source>
</evidence>
<dbReference type="SUPFAM" id="SSF53474">
    <property type="entry name" value="alpha/beta-Hydrolases"/>
    <property type="match status" value="1"/>
</dbReference>
<evidence type="ECO:0000259" key="3">
    <source>
        <dbReference type="Pfam" id="PF03959"/>
    </source>
</evidence>